<reference evidence="2" key="1">
    <citation type="submission" date="2019-04" db="EMBL/GenBank/DDBJ databases">
        <title>Friends and foes A comparative genomics studyof 23 Aspergillus species from section Flavi.</title>
        <authorList>
            <consortium name="DOE Joint Genome Institute"/>
            <person name="Kjaerbolling I."/>
            <person name="Vesth T."/>
            <person name="Frisvad J.C."/>
            <person name="Nybo J.L."/>
            <person name="Theobald S."/>
            <person name="Kildgaard S."/>
            <person name="Isbrandt T."/>
            <person name="Kuo A."/>
            <person name="Sato A."/>
            <person name="Lyhne E.K."/>
            <person name="Kogle M.E."/>
            <person name="Wiebenga A."/>
            <person name="Kun R.S."/>
            <person name="Lubbers R.J."/>
            <person name="Makela M.R."/>
            <person name="Barry K."/>
            <person name="Chovatia M."/>
            <person name="Clum A."/>
            <person name="Daum C."/>
            <person name="Haridas S."/>
            <person name="He G."/>
            <person name="LaButti K."/>
            <person name="Lipzen A."/>
            <person name="Mondo S."/>
            <person name="Riley R."/>
            <person name="Salamov A."/>
            <person name="Simmons B.A."/>
            <person name="Magnuson J.K."/>
            <person name="Henrissat B."/>
            <person name="Mortensen U.H."/>
            <person name="Larsen T.O."/>
            <person name="Devries R.P."/>
            <person name="Grigoriev I.V."/>
            <person name="Machida M."/>
            <person name="Baker S.E."/>
            <person name="Andersen M.R."/>
        </authorList>
    </citation>
    <scope>NUCLEOTIDE SEQUENCE [LARGE SCALE GENOMIC DNA]</scope>
    <source>
        <strain evidence="2">IBT 14317</strain>
    </source>
</reference>
<dbReference type="Proteomes" id="UP000326877">
    <property type="component" value="Unassembled WGS sequence"/>
</dbReference>
<evidence type="ECO:0000256" key="1">
    <source>
        <dbReference type="SAM" id="MobiDB-lite"/>
    </source>
</evidence>
<gene>
    <name evidence="2" type="ORF">BDV23DRAFT_59245</name>
</gene>
<accession>A0A5N7CDR9</accession>
<proteinExistence type="predicted"/>
<sequence>MTATGAMMVISRLTEPIVRILKRKQIGRLRGERGKDPADQRSPGPWILTASASLALVFGFGGREGGKAKRRTGDESNHCRRRRPRRSTMGLATLGPLERKNGDRAPSPSNEMASLGQDSTCLMEP</sequence>
<accession>A0A5N6GG32</accession>
<organism evidence="2">
    <name type="scientific">Petromyces alliaceus</name>
    <name type="common">Aspergillus alliaceus</name>
    <dbReference type="NCBI Taxonomy" id="209559"/>
    <lineage>
        <taxon>Eukaryota</taxon>
        <taxon>Fungi</taxon>
        <taxon>Dikarya</taxon>
        <taxon>Ascomycota</taxon>
        <taxon>Pezizomycotina</taxon>
        <taxon>Eurotiomycetes</taxon>
        <taxon>Eurotiomycetidae</taxon>
        <taxon>Eurotiales</taxon>
        <taxon>Aspergillaceae</taxon>
        <taxon>Aspergillus</taxon>
        <taxon>Aspergillus subgen. Circumdati</taxon>
    </lineage>
</organism>
<feature type="compositionally biased region" description="Basic and acidic residues" evidence="1">
    <location>
        <begin position="64"/>
        <end position="78"/>
    </location>
</feature>
<name>A0A5N7CDR9_PETAA</name>
<dbReference type="EMBL" id="ML735240">
    <property type="protein sequence ID" value="KAE8392007.1"/>
    <property type="molecule type" value="Genomic_DNA"/>
</dbReference>
<feature type="region of interest" description="Disordered" evidence="1">
    <location>
        <begin position="62"/>
        <end position="125"/>
    </location>
</feature>
<dbReference type="AlphaFoldDB" id="A0A5N7CDR9"/>
<evidence type="ECO:0000313" key="2">
    <source>
        <dbReference type="EMBL" id="KAE8392007.1"/>
    </source>
</evidence>
<protein>
    <submittedName>
        <fullName evidence="2">Uncharacterized protein</fullName>
    </submittedName>
</protein>
<feature type="compositionally biased region" description="Polar residues" evidence="1">
    <location>
        <begin position="107"/>
        <end position="125"/>
    </location>
</feature>